<dbReference type="SUPFAM" id="SSF51735">
    <property type="entry name" value="NAD(P)-binding Rossmann-fold domains"/>
    <property type="match status" value="1"/>
</dbReference>
<dbReference type="Gene3D" id="3.40.50.720">
    <property type="entry name" value="NAD(P)-binding Rossmann-like Domain"/>
    <property type="match status" value="1"/>
</dbReference>
<reference evidence="7 8" key="1">
    <citation type="journal article" date="2015" name="Appl. Environ. Microbiol.">
        <title>The Enterobacterium Trabulsiella odontotermitis Presents Novel Adaptations Related to Its Association with Fungus-Growing Termites.</title>
        <authorList>
            <person name="Sapountzis P."/>
            <person name="Gruntjes T."/>
            <person name="Otani S."/>
            <person name="Estevez J."/>
            <person name="da Costa R.R."/>
            <person name="Plunkett G.3rd."/>
            <person name="Perna N.T."/>
            <person name="Poulsen M."/>
        </authorList>
    </citation>
    <scope>NUCLEOTIDE SEQUENCE [LARGE SCALE GENOMIC DNA]</scope>
    <source>
        <strain evidence="7 8">12</strain>
    </source>
</reference>
<dbReference type="GO" id="GO:0050661">
    <property type="term" value="F:NADP binding"/>
    <property type="evidence" value="ECO:0007669"/>
    <property type="project" value="InterPro"/>
</dbReference>
<evidence type="ECO:0000256" key="1">
    <source>
        <dbReference type="ARBA" id="ARBA00009080"/>
    </source>
</evidence>
<keyword evidence="2" id="KW-0560">Oxidoreductase</keyword>
<dbReference type="InterPro" id="IPR013328">
    <property type="entry name" value="6PGD_dom2"/>
</dbReference>
<dbReference type="InterPro" id="IPR029154">
    <property type="entry name" value="HIBADH-like_NADP-bd"/>
</dbReference>
<evidence type="ECO:0000259" key="6">
    <source>
        <dbReference type="Pfam" id="PF14833"/>
    </source>
</evidence>
<dbReference type="EMBL" id="JNGI01000184">
    <property type="protein sequence ID" value="KNC88261.1"/>
    <property type="molecule type" value="Genomic_DNA"/>
</dbReference>
<organism evidence="7 8">
    <name type="scientific">Trabulsiella odontotermitis</name>
    <dbReference type="NCBI Taxonomy" id="379893"/>
    <lineage>
        <taxon>Bacteria</taxon>
        <taxon>Pseudomonadati</taxon>
        <taxon>Pseudomonadota</taxon>
        <taxon>Gammaproteobacteria</taxon>
        <taxon>Enterobacterales</taxon>
        <taxon>Enterobacteriaceae</taxon>
        <taxon>Trabulsiella</taxon>
    </lineage>
</organism>
<keyword evidence="3" id="KW-0520">NAD</keyword>
<dbReference type="InterPro" id="IPR002204">
    <property type="entry name" value="3-OH-isobutyrate_DH-rel_CS"/>
</dbReference>
<evidence type="ECO:0000259" key="5">
    <source>
        <dbReference type="Pfam" id="PF03446"/>
    </source>
</evidence>
<dbReference type="AlphaFoldDB" id="A0A0L0GHG4"/>
<dbReference type="Pfam" id="PF03446">
    <property type="entry name" value="NAD_binding_2"/>
    <property type="match status" value="1"/>
</dbReference>
<dbReference type="Pfam" id="PF14833">
    <property type="entry name" value="NAD_binding_11"/>
    <property type="match status" value="1"/>
</dbReference>
<dbReference type="InterPro" id="IPR036291">
    <property type="entry name" value="NAD(P)-bd_dom_sf"/>
</dbReference>
<evidence type="ECO:0000313" key="8">
    <source>
        <dbReference type="Proteomes" id="UP000037393"/>
    </source>
</evidence>
<accession>A0A0L0GHG4</accession>
<feature type="domain" description="6-phosphogluconate dehydrogenase NADP-binding" evidence="5">
    <location>
        <begin position="5"/>
        <end position="163"/>
    </location>
</feature>
<feature type="active site" evidence="4">
    <location>
        <position position="172"/>
    </location>
</feature>
<feature type="domain" description="3-hydroxyisobutyrate dehydrogenase-like NAD-binding" evidence="6">
    <location>
        <begin position="166"/>
        <end position="285"/>
    </location>
</feature>
<dbReference type="GO" id="GO:0016054">
    <property type="term" value="P:organic acid catabolic process"/>
    <property type="evidence" value="ECO:0007669"/>
    <property type="project" value="UniProtKB-ARBA"/>
</dbReference>
<keyword evidence="8" id="KW-1185">Reference proteome</keyword>
<comment type="similarity">
    <text evidence="1">Belongs to the HIBADH-related family.</text>
</comment>
<dbReference type="InterPro" id="IPR006115">
    <property type="entry name" value="6PGDH_NADP-bd"/>
</dbReference>
<protein>
    <submittedName>
        <fullName evidence="7">6-phosphogluconate dehydrogenase</fullName>
    </submittedName>
</protein>
<dbReference type="Proteomes" id="UP000037393">
    <property type="component" value="Unassembled WGS sequence"/>
</dbReference>
<name>A0A0L0GHG4_9ENTR</name>
<sequence length="298" mass="31246">MKPVLGFIGLGIMGKPMVRNLLKAGYTVHAYSIVAQDVEEISRDGAIGQTSARAVAEAAEITITMVPNTPQVEDVLFGENGLASALREGKVVIDMSTISSLATRHFAEKIKALGANMLDAPVSGGDKGAKGGTLSIMVGGDADVFARCQPIFEVLGGRVTHVGSHGAGQVVKSCNQVLAAATMAALGESLVMGAKAGVDPAKIVEVLSAGYARCGALDIRGNLILERNFDPGFMTRLQYKDLNLAMELSQGIDSPMPIASLVRELYKTCMAQGTGNEDHSNIIKVFEQLSGIEVQARS</sequence>
<dbReference type="PATRIC" id="fig|379893.4.peg.2256"/>
<dbReference type="GO" id="GO:0016616">
    <property type="term" value="F:oxidoreductase activity, acting on the CH-OH group of donors, NAD or NADP as acceptor"/>
    <property type="evidence" value="ECO:0007669"/>
    <property type="project" value="UniProtKB-ARBA"/>
</dbReference>
<dbReference type="PANTHER" id="PTHR43060">
    <property type="entry name" value="3-HYDROXYISOBUTYRATE DEHYDROGENASE-LIKE 1, MITOCHONDRIAL-RELATED"/>
    <property type="match status" value="1"/>
</dbReference>
<evidence type="ECO:0000256" key="4">
    <source>
        <dbReference type="PIRSR" id="PIRSR000103-1"/>
    </source>
</evidence>
<comment type="caution">
    <text evidence="7">The sequence shown here is derived from an EMBL/GenBank/DDBJ whole genome shotgun (WGS) entry which is preliminary data.</text>
</comment>
<dbReference type="PIRSF" id="PIRSF000103">
    <property type="entry name" value="HIBADH"/>
    <property type="match status" value="1"/>
</dbReference>
<dbReference type="GO" id="GO:0051287">
    <property type="term" value="F:NAD binding"/>
    <property type="evidence" value="ECO:0007669"/>
    <property type="project" value="InterPro"/>
</dbReference>
<dbReference type="SUPFAM" id="SSF48179">
    <property type="entry name" value="6-phosphogluconate dehydrogenase C-terminal domain-like"/>
    <property type="match status" value="1"/>
</dbReference>
<evidence type="ECO:0000256" key="3">
    <source>
        <dbReference type="ARBA" id="ARBA00023027"/>
    </source>
</evidence>
<dbReference type="PANTHER" id="PTHR43060:SF15">
    <property type="entry name" value="3-HYDROXYISOBUTYRATE DEHYDROGENASE-LIKE 1, MITOCHONDRIAL-RELATED"/>
    <property type="match status" value="1"/>
</dbReference>
<proteinExistence type="inferred from homology"/>
<dbReference type="Gene3D" id="1.10.1040.10">
    <property type="entry name" value="N-(1-d-carboxylethyl)-l-norvaline Dehydrogenase, domain 2"/>
    <property type="match status" value="1"/>
</dbReference>
<gene>
    <name evidence="7" type="ORF">GM31_11090</name>
</gene>
<dbReference type="InterPro" id="IPR008927">
    <property type="entry name" value="6-PGluconate_DH-like_C_sf"/>
</dbReference>
<dbReference type="RefSeq" id="WP_049858262.1">
    <property type="nucleotide sequence ID" value="NZ_JNGI01000184.1"/>
</dbReference>
<evidence type="ECO:0000313" key="7">
    <source>
        <dbReference type="EMBL" id="KNC88261.1"/>
    </source>
</evidence>
<dbReference type="PROSITE" id="PS00895">
    <property type="entry name" value="3_HYDROXYISOBUT_DH"/>
    <property type="match status" value="1"/>
</dbReference>
<evidence type="ECO:0000256" key="2">
    <source>
        <dbReference type="ARBA" id="ARBA00023002"/>
    </source>
</evidence>
<dbReference type="InterPro" id="IPR015815">
    <property type="entry name" value="HIBADH-related"/>
</dbReference>
<dbReference type="OrthoDB" id="9786703at2"/>